<organism evidence="3 4">
    <name type="scientific">Amycolatopsis taiwanensis</name>
    <dbReference type="NCBI Taxonomy" id="342230"/>
    <lineage>
        <taxon>Bacteria</taxon>
        <taxon>Bacillati</taxon>
        <taxon>Actinomycetota</taxon>
        <taxon>Actinomycetes</taxon>
        <taxon>Pseudonocardiales</taxon>
        <taxon>Pseudonocardiaceae</taxon>
        <taxon>Amycolatopsis</taxon>
    </lineage>
</organism>
<feature type="compositionally biased region" description="Polar residues" evidence="1">
    <location>
        <begin position="537"/>
        <end position="552"/>
    </location>
</feature>
<keyword evidence="2" id="KW-0472">Membrane</keyword>
<feature type="region of interest" description="Disordered" evidence="1">
    <location>
        <begin position="310"/>
        <end position="592"/>
    </location>
</feature>
<keyword evidence="2" id="KW-0812">Transmembrane</keyword>
<feature type="compositionally biased region" description="Low complexity" evidence="1">
    <location>
        <begin position="19"/>
        <end position="28"/>
    </location>
</feature>
<dbReference type="AlphaFoldDB" id="A0A9W6RB40"/>
<feature type="region of interest" description="Disordered" evidence="1">
    <location>
        <begin position="1"/>
        <end position="72"/>
    </location>
</feature>
<feature type="transmembrane region" description="Helical" evidence="2">
    <location>
        <begin position="147"/>
        <end position="164"/>
    </location>
</feature>
<reference evidence="3" key="1">
    <citation type="submission" date="2023-03" db="EMBL/GenBank/DDBJ databases">
        <title>Amycolatopsis taiwanensis NBRC 103393.</title>
        <authorList>
            <person name="Ichikawa N."/>
            <person name="Sato H."/>
            <person name="Tonouchi N."/>
        </authorList>
    </citation>
    <scope>NUCLEOTIDE SEQUENCE</scope>
    <source>
        <strain evidence="3">NBRC 103393</strain>
    </source>
</reference>
<feature type="compositionally biased region" description="Polar residues" evidence="1">
    <location>
        <begin position="559"/>
        <end position="570"/>
    </location>
</feature>
<keyword evidence="4" id="KW-1185">Reference proteome</keyword>
<feature type="compositionally biased region" description="Basic and acidic residues" evidence="1">
    <location>
        <begin position="334"/>
        <end position="373"/>
    </location>
</feature>
<feature type="compositionally biased region" description="Basic residues" evidence="1">
    <location>
        <begin position="37"/>
        <end position="46"/>
    </location>
</feature>
<dbReference type="RefSeq" id="WP_027946903.1">
    <property type="nucleotide sequence ID" value="NZ_BSTI01000027.1"/>
</dbReference>
<protein>
    <submittedName>
        <fullName evidence="3">Uncharacterized protein</fullName>
    </submittedName>
</protein>
<feature type="compositionally biased region" description="Basic and acidic residues" evidence="1">
    <location>
        <begin position="402"/>
        <end position="438"/>
    </location>
</feature>
<evidence type="ECO:0000256" key="2">
    <source>
        <dbReference type="SAM" id="Phobius"/>
    </source>
</evidence>
<gene>
    <name evidence="3" type="ORF">Atai01_74460</name>
</gene>
<proteinExistence type="predicted"/>
<accession>A0A9W6RB40</accession>
<comment type="caution">
    <text evidence="3">The sequence shown here is derived from an EMBL/GenBank/DDBJ whole genome shotgun (WGS) entry which is preliminary data.</text>
</comment>
<evidence type="ECO:0000313" key="4">
    <source>
        <dbReference type="Proteomes" id="UP001165136"/>
    </source>
</evidence>
<evidence type="ECO:0000313" key="3">
    <source>
        <dbReference type="EMBL" id="GLY70827.1"/>
    </source>
</evidence>
<evidence type="ECO:0000256" key="1">
    <source>
        <dbReference type="SAM" id="MobiDB-lite"/>
    </source>
</evidence>
<dbReference type="Proteomes" id="UP001165136">
    <property type="component" value="Unassembled WGS sequence"/>
</dbReference>
<keyword evidence="2" id="KW-1133">Transmembrane helix</keyword>
<sequence>MSESMRPICELPGCEEPAADPAQGGAQPKFCSAEHRHIARRLRQKQRATQQAPRETPKAAPEPVKPEVAELPEIGDEFVVGVNDDPGTYRGLPDVERIEAILTPVEVADIPEPEPFPRPRGRHQVPDDEVLPDATVLSRRRVSKKKTGVIAGSILALVAGAAIVDVTSQRMPAPNLANPLMVPPATPANPAAWVSEAQVTLASVNQQLQQLAETQRVWDALPEHKKAALGPDVPRQLAAHKASLEYEQALLETGMSAWRNLQQAQTTVGDLEQQLADVEKVLATSKPDDQNPLVVQLHGQREQLRQQLDAARASMNSFKSRVDEASKTPLPADQSKDVEQVRKALEKEAAPPNKDDQENRRPNQPDLRTDARRNGGVLAMLGLGHEERGESGVKQVSNSTPKDPEIQKAEEQARQAKEEMRKENERAVAEQRRIKAEQTPDLSEQLSNLADRPVSQPARKRTSPPGPQESYQPKSYVPDYEPAPTPKSSNPGDGLIISSNAPTVTADQVQLNTKQVYPEPTGKPGKVEGSQPKGTLHTETATATASKPQSKKQLMEGSVTATASKPQSKKQLVEDSVTATASKPSGKKAKSK</sequence>
<name>A0A9W6RB40_9PSEU</name>
<dbReference type="EMBL" id="BSTI01000027">
    <property type="protein sequence ID" value="GLY70827.1"/>
    <property type="molecule type" value="Genomic_DNA"/>
</dbReference>
<feature type="compositionally biased region" description="Polar residues" evidence="1">
    <location>
        <begin position="486"/>
        <end position="515"/>
    </location>
</feature>